<dbReference type="GO" id="GO:0006355">
    <property type="term" value="P:regulation of DNA-templated transcription"/>
    <property type="evidence" value="ECO:0007669"/>
    <property type="project" value="InterPro"/>
</dbReference>
<proteinExistence type="predicted"/>
<evidence type="ECO:0000259" key="1">
    <source>
        <dbReference type="SMART" id="SM00421"/>
    </source>
</evidence>
<dbReference type="OrthoDB" id="5497412at2"/>
<organism evidence="2 3">
    <name type="scientific">Sphingomonas pokkalii</name>
    <dbReference type="NCBI Taxonomy" id="2175090"/>
    <lineage>
        <taxon>Bacteria</taxon>
        <taxon>Pseudomonadati</taxon>
        <taxon>Pseudomonadota</taxon>
        <taxon>Alphaproteobacteria</taxon>
        <taxon>Sphingomonadales</taxon>
        <taxon>Sphingomonadaceae</taxon>
        <taxon>Sphingomonas</taxon>
    </lineage>
</organism>
<protein>
    <recommendedName>
        <fullName evidence="1">HTH luxR-type domain-containing protein</fullName>
    </recommendedName>
</protein>
<dbReference type="Proteomes" id="UP000245890">
    <property type="component" value="Unassembled WGS sequence"/>
</dbReference>
<evidence type="ECO:0000313" key="3">
    <source>
        <dbReference type="Proteomes" id="UP000245890"/>
    </source>
</evidence>
<accession>A0A2U0SGU7</accession>
<sequence>MERDFSARILPALYGCCDHPERWRSVLDQICDGVGVRSAAVQVYHRLGNSLTHGWQERDSYSHDHAAAHDRWINNPDNPRLTINPDLLPKSPVSVLTDRERFGQGSPMLAETRRRLAQIGLRGGTGLLLEFAPSRYLSLILHRRIEDADAIDGNDVRMLRDLGPHLQTMARLSTKLQSAQAAEAALASVMDRLRAAILLCSPEGEVRWHNHAAARMLGEGAPMRIVERRLRAESAEGRHRLQQLLATAPGQEIASATIEPVAGAQIQAVALPLDALGGDATATWAGSGSDVALLLVDPARPPAFSTGAVMSLFGLTPAEAQLAIALSHGLSLTEYAAQRGVSVGTVRIQSKRILDKTDSRRQSDLVGKLYASALAPLQGQIH</sequence>
<dbReference type="InterPro" id="IPR036388">
    <property type="entry name" value="WH-like_DNA-bd_sf"/>
</dbReference>
<dbReference type="InterPro" id="IPR000792">
    <property type="entry name" value="Tscrpt_reg_LuxR_C"/>
</dbReference>
<dbReference type="Gene3D" id="1.10.10.10">
    <property type="entry name" value="Winged helix-like DNA-binding domain superfamily/Winged helix DNA-binding domain"/>
    <property type="match status" value="1"/>
</dbReference>
<dbReference type="GO" id="GO:0003677">
    <property type="term" value="F:DNA binding"/>
    <property type="evidence" value="ECO:0007669"/>
    <property type="project" value="InterPro"/>
</dbReference>
<gene>
    <name evidence="2" type="ORF">DD559_15200</name>
</gene>
<dbReference type="InterPro" id="IPR016032">
    <property type="entry name" value="Sig_transdc_resp-reg_C-effctor"/>
</dbReference>
<dbReference type="AlphaFoldDB" id="A0A2U0SGU7"/>
<dbReference type="SMART" id="SM00421">
    <property type="entry name" value="HTH_LUXR"/>
    <property type="match status" value="1"/>
</dbReference>
<dbReference type="RefSeq" id="WP_116469935.1">
    <property type="nucleotide sequence ID" value="NZ_QENQ01000001.1"/>
</dbReference>
<dbReference type="SUPFAM" id="SSF46894">
    <property type="entry name" value="C-terminal effector domain of the bipartite response regulators"/>
    <property type="match status" value="1"/>
</dbReference>
<reference evidence="2 3" key="1">
    <citation type="submission" date="2018-05" db="EMBL/GenBank/DDBJ databases">
        <title>Description of Sphingomonas pokkalii sp nov, isolated from the rhizosphere of saline tolerant pokkali rice and its draft genome analysis.</title>
        <authorList>
            <person name="Menon R."/>
            <person name="Kumari S."/>
            <person name="Rameshkumar N."/>
        </authorList>
    </citation>
    <scope>NUCLEOTIDE SEQUENCE [LARGE SCALE GENOMIC DNA]</scope>
    <source>
        <strain evidence="2 3">L3B27</strain>
    </source>
</reference>
<keyword evidence="3" id="KW-1185">Reference proteome</keyword>
<dbReference type="EMBL" id="QENQ01000001">
    <property type="protein sequence ID" value="PVX30524.1"/>
    <property type="molecule type" value="Genomic_DNA"/>
</dbReference>
<feature type="domain" description="HTH luxR-type" evidence="1">
    <location>
        <begin position="312"/>
        <end position="369"/>
    </location>
</feature>
<evidence type="ECO:0000313" key="2">
    <source>
        <dbReference type="EMBL" id="PVX30524.1"/>
    </source>
</evidence>
<name>A0A2U0SGU7_9SPHN</name>
<comment type="caution">
    <text evidence="2">The sequence shown here is derived from an EMBL/GenBank/DDBJ whole genome shotgun (WGS) entry which is preliminary data.</text>
</comment>